<reference evidence="1" key="1">
    <citation type="submission" date="2011-04" db="EMBL/GenBank/DDBJ databases">
        <title>Evolution of plant cell wall degrading machinery underlies the functional diversity of forest fungi.</title>
        <authorList>
            <consortium name="US DOE Joint Genome Institute (JGI-PGF)"/>
            <person name="Eastwood D.C."/>
            <person name="Floudas D."/>
            <person name="Binder M."/>
            <person name="Majcherczyk A."/>
            <person name="Schneider P."/>
            <person name="Aerts A."/>
            <person name="Asiegbu F.O."/>
            <person name="Baker S.E."/>
            <person name="Barry K."/>
            <person name="Bendiksby M."/>
            <person name="Blumentritt M."/>
            <person name="Coutinho P.M."/>
            <person name="Cullen D."/>
            <person name="Cullen D."/>
            <person name="Gathman A."/>
            <person name="Goodell B."/>
            <person name="Henrissat B."/>
            <person name="Ihrmark K."/>
            <person name="Kauserud H."/>
            <person name="Kohler A."/>
            <person name="LaButti K."/>
            <person name="Lapidus A."/>
            <person name="Lavin J.L."/>
            <person name="Lee Y.-H."/>
            <person name="Lindquist E."/>
            <person name="Lilly W."/>
            <person name="Lucas S."/>
            <person name="Morin E."/>
            <person name="Murat C."/>
            <person name="Oguiza J.A."/>
            <person name="Park J."/>
            <person name="Pisabarro A.G."/>
            <person name="Riley R."/>
            <person name="Rosling A."/>
            <person name="Salamov A."/>
            <person name="Schmidt O."/>
            <person name="Schmutz J."/>
            <person name="Skrede I."/>
            <person name="Stenlid J."/>
            <person name="Wiebenga A."/>
            <person name="Xie X."/>
            <person name="Kues U."/>
            <person name="Hibbett D.S."/>
            <person name="Hoffmeister D."/>
            <person name="Hogberg N."/>
            <person name="Martin F."/>
            <person name="Grigoriev I.V."/>
            <person name="Watkinson S.C."/>
        </authorList>
    </citation>
    <scope>NUCLEOTIDE SEQUENCE</scope>
    <source>
        <strain evidence="1">S7.9</strain>
    </source>
</reference>
<sequence>MDPLIVLTSQLNPIWNYFDAKELQAGIVGYWREYCRKFTAGDVPSPGFPMSVHRPSCNDMVVHDSVLVRLGEERPSADQVETGRWVASATDPMDSLILPVGGHPQAVSEPSVLSPSDRRVIADVRKLKFANNSFNKWKCALLDCERPELKAPTD</sequence>
<evidence type="ECO:0000313" key="1">
    <source>
        <dbReference type="EMBL" id="EGO29370.1"/>
    </source>
</evidence>
<dbReference type="AlphaFoldDB" id="F8NGI3"/>
<protein>
    <submittedName>
        <fullName evidence="1">Uncharacterized protein</fullName>
    </submittedName>
</protein>
<dbReference type="HOGENOM" id="CLU_143679_0_0_1"/>
<dbReference type="EMBL" id="GL945429">
    <property type="protein sequence ID" value="EGO29370.1"/>
    <property type="molecule type" value="Genomic_DNA"/>
</dbReference>
<organism>
    <name type="scientific">Serpula lacrymans var. lacrymans (strain S7.9)</name>
    <name type="common">Dry rot fungus</name>
    <dbReference type="NCBI Taxonomy" id="578457"/>
    <lineage>
        <taxon>Eukaryota</taxon>
        <taxon>Fungi</taxon>
        <taxon>Dikarya</taxon>
        <taxon>Basidiomycota</taxon>
        <taxon>Agaricomycotina</taxon>
        <taxon>Agaricomycetes</taxon>
        <taxon>Agaricomycetidae</taxon>
        <taxon>Boletales</taxon>
        <taxon>Coniophorineae</taxon>
        <taxon>Serpulaceae</taxon>
        <taxon>Serpula</taxon>
    </lineage>
</organism>
<dbReference type="OrthoDB" id="2757393at2759"/>
<dbReference type="KEGG" id="sla:SERLADRAFT_433359"/>
<gene>
    <name evidence="1" type="ORF">SERLADRAFT_433359</name>
</gene>
<accession>F8NGI3</accession>
<dbReference type="GeneID" id="18814175"/>
<dbReference type="RefSeq" id="XP_007313612.1">
    <property type="nucleotide sequence ID" value="XM_007313550.1"/>
</dbReference>
<proteinExistence type="predicted"/>
<name>F8NGI3_SERL9</name>
<dbReference type="Proteomes" id="UP000008064">
    <property type="component" value="Unassembled WGS sequence"/>
</dbReference>